<gene>
    <name evidence="10" type="ORF">PPNO1_LOCUS6519</name>
</gene>
<protein>
    <recommendedName>
        <fullName evidence="6">mitogen-activated protein kinase kinase</fullName>
        <ecNumber evidence="6">2.7.12.2</ecNumber>
    </recommendedName>
</protein>
<feature type="compositionally biased region" description="Basic and acidic residues" evidence="8">
    <location>
        <begin position="133"/>
        <end position="147"/>
    </location>
</feature>
<feature type="region of interest" description="Disordered" evidence="8">
    <location>
        <begin position="612"/>
        <end position="641"/>
    </location>
</feature>
<evidence type="ECO:0000256" key="8">
    <source>
        <dbReference type="SAM" id="MobiDB-lite"/>
    </source>
</evidence>
<feature type="region of interest" description="Disordered" evidence="8">
    <location>
        <begin position="263"/>
        <end position="296"/>
    </location>
</feature>
<feature type="compositionally biased region" description="Polar residues" evidence="8">
    <location>
        <begin position="152"/>
        <end position="161"/>
    </location>
</feature>
<feature type="region of interest" description="Disordered" evidence="8">
    <location>
        <begin position="84"/>
        <end position="246"/>
    </location>
</feature>
<dbReference type="OrthoDB" id="6513151at2759"/>
<evidence type="ECO:0000256" key="1">
    <source>
        <dbReference type="ARBA" id="ARBA00022679"/>
    </source>
</evidence>
<dbReference type="EMBL" id="CALLCH030000015">
    <property type="protein sequence ID" value="CAI4216875.1"/>
    <property type="molecule type" value="Genomic_DNA"/>
</dbReference>
<dbReference type="GO" id="GO:0005524">
    <property type="term" value="F:ATP binding"/>
    <property type="evidence" value="ECO:0007669"/>
    <property type="project" value="UniProtKB-UniRule"/>
</dbReference>
<organism evidence="10 11">
    <name type="scientific">Parascedosporium putredinis</name>
    <dbReference type="NCBI Taxonomy" id="1442378"/>
    <lineage>
        <taxon>Eukaryota</taxon>
        <taxon>Fungi</taxon>
        <taxon>Dikarya</taxon>
        <taxon>Ascomycota</taxon>
        <taxon>Pezizomycotina</taxon>
        <taxon>Sordariomycetes</taxon>
        <taxon>Hypocreomycetidae</taxon>
        <taxon>Microascales</taxon>
        <taxon>Microascaceae</taxon>
        <taxon>Parascedosporium</taxon>
    </lineage>
</organism>
<feature type="domain" description="Protein kinase" evidence="9">
    <location>
        <begin position="306"/>
        <end position="619"/>
    </location>
</feature>
<dbReference type="Pfam" id="PF00069">
    <property type="entry name" value="Pkinase"/>
    <property type="match status" value="2"/>
</dbReference>
<evidence type="ECO:0000256" key="7">
    <source>
        <dbReference type="PROSITE-ProRule" id="PRU10141"/>
    </source>
</evidence>
<dbReference type="PROSITE" id="PS00108">
    <property type="entry name" value="PROTEIN_KINASE_ST"/>
    <property type="match status" value="1"/>
</dbReference>
<keyword evidence="2 7" id="KW-0547">Nucleotide-binding</keyword>
<evidence type="ECO:0000313" key="11">
    <source>
        <dbReference type="Proteomes" id="UP000838763"/>
    </source>
</evidence>
<reference evidence="10" key="1">
    <citation type="submission" date="2022-11" db="EMBL/GenBank/DDBJ databases">
        <authorList>
            <person name="Scott C."/>
            <person name="Bruce N."/>
        </authorList>
    </citation>
    <scope>NUCLEOTIDE SEQUENCE</scope>
</reference>
<name>A0A9P1H7T4_9PEZI</name>
<dbReference type="PANTHER" id="PTHR48013:SF7">
    <property type="entry name" value="SERINE_THREONINE-PROTEIN KINASE SBK2"/>
    <property type="match status" value="1"/>
</dbReference>
<dbReference type="EC" id="2.7.12.2" evidence="6"/>
<feature type="compositionally biased region" description="Basic and acidic residues" evidence="8">
    <location>
        <begin position="544"/>
        <end position="554"/>
    </location>
</feature>
<comment type="similarity">
    <text evidence="5">Belongs to the protein kinase superfamily. STE Ser/Thr protein kinase family. MAP kinase kinase subfamily.</text>
</comment>
<feature type="region of interest" description="Disordered" evidence="8">
    <location>
        <begin position="1"/>
        <end position="25"/>
    </location>
</feature>
<dbReference type="InterPro" id="IPR000719">
    <property type="entry name" value="Prot_kinase_dom"/>
</dbReference>
<evidence type="ECO:0000313" key="10">
    <source>
        <dbReference type="EMBL" id="CAI4216875.1"/>
    </source>
</evidence>
<feature type="compositionally biased region" description="Polar residues" evidence="8">
    <location>
        <begin position="526"/>
        <end position="543"/>
    </location>
</feature>
<dbReference type="AlphaFoldDB" id="A0A9P1H7T4"/>
<dbReference type="PANTHER" id="PTHR48013">
    <property type="entry name" value="DUAL SPECIFICITY MITOGEN-ACTIVATED PROTEIN KINASE KINASE 5-RELATED"/>
    <property type="match status" value="1"/>
</dbReference>
<dbReference type="InterPro" id="IPR008271">
    <property type="entry name" value="Ser/Thr_kinase_AS"/>
</dbReference>
<feature type="compositionally biased region" description="Polar residues" evidence="8">
    <location>
        <begin position="106"/>
        <end position="118"/>
    </location>
</feature>
<keyword evidence="3" id="KW-0418">Kinase</keyword>
<dbReference type="GO" id="GO:0004708">
    <property type="term" value="F:MAP kinase kinase activity"/>
    <property type="evidence" value="ECO:0007669"/>
    <property type="project" value="UniProtKB-EC"/>
</dbReference>
<keyword evidence="1" id="KW-0808">Transferase</keyword>
<accession>A0A9P1H7T4</accession>
<feature type="binding site" evidence="7">
    <location>
        <position position="334"/>
    </location>
    <ligand>
        <name>ATP</name>
        <dbReference type="ChEBI" id="CHEBI:30616"/>
    </ligand>
</feature>
<dbReference type="InterPro" id="IPR017441">
    <property type="entry name" value="Protein_kinase_ATP_BS"/>
</dbReference>
<dbReference type="PROSITE" id="PS50011">
    <property type="entry name" value="PROTEIN_KINASE_DOM"/>
    <property type="match status" value="1"/>
</dbReference>
<evidence type="ECO:0000256" key="2">
    <source>
        <dbReference type="ARBA" id="ARBA00022741"/>
    </source>
</evidence>
<evidence type="ECO:0000259" key="9">
    <source>
        <dbReference type="PROSITE" id="PS50011"/>
    </source>
</evidence>
<feature type="region of interest" description="Disordered" evidence="8">
    <location>
        <begin position="526"/>
        <end position="574"/>
    </location>
</feature>
<dbReference type="SUPFAM" id="SSF56112">
    <property type="entry name" value="Protein kinase-like (PK-like)"/>
    <property type="match status" value="1"/>
</dbReference>
<sequence length="641" mass="70512">MDPRSSDKALTATQASPTSHEHPGVRFAPTVEEIAPATALNSSTPIPRITAPIQAPAPGQFDLHGDFPRERRLSHFHFEPVSLPASRTTSVEGSPTKAHHDDMISGISSHNQQAMQSPPLTPAGTAGYSIPREATHPDPEKGPHGIREPQLITPQHSSSVDEQSEKTLAMRHQPDHKSHRKGIFSFGGESSNGSTSVSRDASPSRASELYSRPVTPAVGDVDGPYAAKNRRQQAHPSNKRSFGKEHKTGSFATLKRFFKRAVSGETTKHDASHSSRKKPGKKTPPTSSSGETAPFSDDHLLEAKYGKIDRVLGSGAGGSVMLMKRDDGRVFAVKEFRQRQARESKRRYTKKITAEFCVASALHHSNVIETMDIVESRDRWFQVMEFAPTISFPSSCLGRCPARSCGVAHRDLKLDNVVVTKGGIMKIIDFGSAHVFQYPHETAIQYAEGVVGSDPYMAPEVYDPNTKAYDPRASDVWSLAIIFCCMTLKRFPWRIPAAAQDKSFRLFTSPPSVGHDPRHLLLHSKSSANLSKKPNEAESTPSSPDDHARGRDEGANGDAKQRSQSQGAEATEKREVISGPWRILRQLPRETRHIVWRMLEVDPKSVQRWKRLSGTHGSPTQLSAEKRNSAKSFTLPGISIR</sequence>
<dbReference type="InterPro" id="IPR011009">
    <property type="entry name" value="Kinase-like_dom_sf"/>
</dbReference>
<feature type="compositionally biased region" description="Polar residues" evidence="8">
    <location>
        <begin position="188"/>
        <end position="205"/>
    </location>
</feature>
<evidence type="ECO:0000256" key="6">
    <source>
        <dbReference type="ARBA" id="ARBA00038999"/>
    </source>
</evidence>
<dbReference type="Proteomes" id="UP000838763">
    <property type="component" value="Unassembled WGS sequence"/>
</dbReference>
<evidence type="ECO:0000256" key="3">
    <source>
        <dbReference type="ARBA" id="ARBA00022777"/>
    </source>
</evidence>
<dbReference type="SMART" id="SM00220">
    <property type="entry name" value="S_TKc"/>
    <property type="match status" value="1"/>
</dbReference>
<evidence type="ECO:0000256" key="4">
    <source>
        <dbReference type="ARBA" id="ARBA00022840"/>
    </source>
</evidence>
<dbReference type="PROSITE" id="PS00107">
    <property type="entry name" value="PROTEIN_KINASE_ATP"/>
    <property type="match status" value="1"/>
</dbReference>
<keyword evidence="11" id="KW-1185">Reference proteome</keyword>
<comment type="caution">
    <text evidence="10">The sequence shown here is derived from an EMBL/GenBank/DDBJ whole genome shotgun (WGS) entry which is preliminary data.</text>
</comment>
<dbReference type="Gene3D" id="3.30.200.20">
    <property type="entry name" value="Phosphorylase Kinase, domain 1"/>
    <property type="match status" value="1"/>
</dbReference>
<dbReference type="Gene3D" id="1.10.510.10">
    <property type="entry name" value="Transferase(Phosphotransferase) domain 1"/>
    <property type="match status" value="1"/>
</dbReference>
<proteinExistence type="inferred from homology"/>
<feature type="region of interest" description="Disordered" evidence="8">
    <location>
        <begin position="38"/>
        <end position="66"/>
    </location>
</feature>
<keyword evidence="4 7" id="KW-0067">ATP-binding</keyword>
<evidence type="ECO:0000256" key="5">
    <source>
        <dbReference type="ARBA" id="ARBA00038035"/>
    </source>
</evidence>